<evidence type="ECO:0000313" key="5">
    <source>
        <dbReference type="EMBL" id="GAA3909921.1"/>
    </source>
</evidence>
<dbReference type="InterPro" id="IPR001431">
    <property type="entry name" value="Pept_M16_Zn_BS"/>
</dbReference>
<proteinExistence type="inferred from homology"/>
<sequence>MTSRGFKVTARSSSEARAVARTQTPIKGVNGIGTVRKTTLPGGLRVVTETLPSVRSATFGIWAHVGSRDETPSLNGATHYLEHLLFKGTQRRSALDISSAIDAVGGEMNAFTAKEYTCYYARVLDTDLPLAIDVVCDMLTGSRILEEDVNIERGAILEEIAMTEDDPGDCVHDLFAHTMFGDNALGRPVLGTVDTVNALTADRIRRFYKKHYDPTHLVVACAGNIDHNKVVRQVRAAFEKAGALSGTDSVPLAPRDGRRAIRTTGRVELLGRKTEQAHVVLGMPGLARTDDRRWALGVLNTALGGGMSSRLFQEVREKRGLAYSVYSYTSGFADCGLFGVYAGCRPSQVHDVLKICRDELDQVAEQGLSDDEIERAIGQLRGSTVLGLEDTGALMNRIGKSELCWGDQMSVDDMLARIAAVTPDDVRAVAREILGQRPSLSVIGPLKDKQASRLHEAVA</sequence>
<dbReference type="Pfam" id="PF00675">
    <property type="entry name" value="Peptidase_M16"/>
    <property type="match status" value="1"/>
</dbReference>
<keyword evidence="6" id="KW-1185">Reference proteome</keyword>
<dbReference type="Gene3D" id="3.30.830.10">
    <property type="entry name" value="Metalloenzyme, LuxS/M16 peptidase-like"/>
    <property type="match status" value="2"/>
</dbReference>
<gene>
    <name evidence="5" type="ORF">GCM10022207_94180</name>
</gene>
<organism evidence="5 6">
    <name type="scientific">Streptomyces lannensis</name>
    <dbReference type="NCBI Taxonomy" id="766498"/>
    <lineage>
        <taxon>Bacteria</taxon>
        <taxon>Bacillati</taxon>
        <taxon>Actinomycetota</taxon>
        <taxon>Actinomycetes</taxon>
        <taxon>Kitasatosporales</taxon>
        <taxon>Streptomycetaceae</taxon>
        <taxon>Streptomyces</taxon>
    </lineage>
</organism>
<dbReference type="PROSITE" id="PS00143">
    <property type="entry name" value="INSULINASE"/>
    <property type="match status" value="1"/>
</dbReference>
<dbReference type="Pfam" id="PF05193">
    <property type="entry name" value="Peptidase_M16_C"/>
    <property type="match status" value="1"/>
</dbReference>
<protein>
    <submittedName>
        <fullName evidence="5">Pitrilysin family protein</fullName>
    </submittedName>
</protein>
<dbReference type="InterPro" id="IPR011249">
    <property type="entry name" value="Metalloenz_LuxS/M16"/>
</dbReference>
<evidence type="ECO:0000259" key="4">
    <source>
        <dbReference type="Pfam" id="PF05193"/>
    </source>
</evidence>
<dbReference type="InterPro" id="IPR007863">
    <property type="entry name" value="Peptidase_M16_C"/>
</dbReference>
<reference evidence="6" key="1">
    <citation type="journal article" date="2019" name="Int. J. Syst. Evol. Microbiol.">
        <title>The Global Catalogue of Microorganisms (GCM) 10K type strain sequencing project: providing services to taxonomists for standard genome sequencing and annotation.</title>
        <authorList>
            <consortium name="The Broad Institute Genomics Platform"/>
            <consortium name="The Broad Institute Genome Sequencing Center for Infectious Disease"/>
            <person name="Wu L."/>
            <person name="Ma J."/>
        </authorList>
    </citation>
    <scope>NUCLEOTIDE SEQUENCE [LARGE SCALE GENOMIC DNA]</scope>
    <source>
        <strain evidence="6">JCM 16578</strain>
    </source>
</reference>
<feature type="domain" description="Peptidase M16 N-terminal" evidence="3">
    <location>
        <begin position="45"/>
        <end position="192"/>
    </location>
</feature>
<accession>A0ABP7M0L8</accession>
<dbReference type="EMBL" id="BAAAZA010000090">
    <property type="protein sequence ID" value="GAA3909921.1"/>
    <property type="molecule type" value="Genomic_DNA"/>
</dbReference>
<dbReference type="Proteomes" id="UP001501563">
    <property type="component" value="Unassembled WGS sequence"/>
</dbReference>
<name>A0ABP7M0L8_9ACTN</name>
<dbReference type="SUPFAM" id="SSF63411">
    <property type="entry name" value="LuxS/MPP-like metallohydrolase"/>
    <property type="match status" value="2"/>
</dbReference>
<evidence type="ECO:0000259" key="3">
    <source>
        <dbReference type="Pfam" id="PF00675"/>
    </source>
</evidence>
<evidence type="ECO:0000256" key="2">
    <source>
        <dbReference type="RuleBase" id="RU004447"/>
    </source>
</evidence>
<feature type="domain" description="Peptidase M16 C-terminal" evidence="4">
    <location>
        <begin position="199"/>
        <end position="380"/>
    </location>
</feature>
<evidence type="ECO:0000313" key="6">
    <source>
        <dbReference type="Proteomes" id="UP001501563"/>
    </source>
</evidence>
<dbReference type="PANTHER" id="PTHR11851:SF49">
    <property type="entry name" value="MITOCHONDRIAL-PROCESSING PEPTIDASE SUBUNIT ALPHA"/>
    <property type="match status" value="1"/>
</dbReference>
<dbReference type="PANTHER" id="PTHR11851">
    <property type="entry name" value="METALLOPROTEASE"/>
    <property type="match status" value="1"/>
</dbReference>
<evidence type="ECO:0000256" key="1">
    <source>
        <dbReference type="ARBA" id="ARBA00007261"/>
    </source>
</evidence>
<comment type="similarity">
    <text evidence="1 2">Belongs to the peptidase M16 family.</text>
</comment>
<dbReference type="InterPro" id="IPR011765">
    <property type="entry name" value="Pept_M16_N"/>
</dbReference>
<comment type="caution">
    <text evidence="5">The sequence shown here is derived from an EMBL/GenBank/DDBJ whole genome shotgun (WGS) entry which is preliminary data.</text>
</comment>
<dbReference type="InterPro" id="IPR050361">
    <property type="entry name" value="MPP/UQCRC_Complex"/>
</dbReference>
<dbReference type="RefSeq" id="WP_345554779.1">
    <property type="nucleotide sequence ID" value="NZ_BAAAZA010000090.1"/>
</dbReference>